<dbReference type="Pfam" id="PF02826">
    <property type="entry name" value="2-Hacid_dh_C"/>
    <property type="match status" value="1"/>
</dbReference>
<dbReference type="RefSeq" id="WP_159428873.1">
    <property type="nucleotide sequence ID" value="NZ_CALUDV010000039.1"/>
</dbReference>
<dbReference type="Proteomes" id="UP000198833">
    <property type="component" value="Unassembled WGS sequence"/>
</dbReference>
<evidence type="ECO:0000256" key="1">
    <source>
        <dbReference type="ARBA" id="ARBA00005854"/>
    </source>
</evidence>
<protein>
    <submittedName>
        <fullName evidence="7">Lactate dehydrogenase</fullName>
    </submittedName>
</protein>
<keyword evidence="3" id="KW-0520">NAD</keyword>
<dbReference type="AlphaFoldDB" id="A0A1H9EHP6"/>
<dbReference type="InterPro" id="IPR006139">
    <property type="entry name" value="D-isomer_2_OHA_DH_cat_dom"/>
</dbReference>
<organism evidence="7 8">
    <name type="scientific">Ignavigranum ruoffiae</name>
    <dbReference type="NCBI Taxonomy" id="89093"/>
    <lineage>
        <taxon>Bacteria</taxon>
        <taxon>Bacillati</taxon>
        <taxon>Bacillota</taxon>
        <taxon>Bacilli</taxon>
        <taxon>Lactobacillales</taxon>
        <taxon>Aerococcaceae</taxon>
        <taxon>Ignavigranum</taxon>
    </lineage>
</organism>
<evidence type="ECO:0000313" key="8">
    <source>
        <dbReference type="Proteomes" id="UP000198833"/>
    </source>
</evidence>
<evidence type="ECO:0000313" key="7">
    <source>
        <dbReference type="EMBL" id="SEQ25179.1"/>
    </source>
</evidence>
<evidence type="ECO:0000256" key="2">
    <source>
        <dbReference type="ARBA" id="ARBA00023002"/>
    </source>
</evidence>
<reference evidence="7 8" key="1">
    <citation type="submission" date="2016-10" db="EMBL/GenBank/DDBJ databases">
        <authorList>
            <person name="de Groot N.N."/>
        </authorList>
    </citation>
    <scope>NUCLEOTIDE SEQUENCE [LARGE SCALE GENOMIC DNA]</scope>
    <source>
        <strain evidence="7 8">DSM 15695</strain>
    </source>
</reference>
<dbReference type="SUPFAM" id="SSF51735">
    <property type="entry name" value="NAD(P)-binding Rossmann-fold domains"/>
    <property type="match status" value="1"/>
</dbReference>
<dbReference type="PANTHER" id="PTHR10996:SF283">
    <property type="entry name" value="GLYOXYLATE_HYDROXYPYRUVATE REDUCTASE B"/>
    <property type="match status" value="1"/>
</dbReference>
<evidence type="ECO:0000256" key="4">
    <source>
        <dbReference type="RuleBase" id="RU003719"/>
    </source>
</evidence>
<dbReference type="InterPro" id="IPR036291">
    <property type="entry name" value="NAD(P)-bd_dom_sf"/>
</dbReference>
<comment type="similarity">
    <text evidence="1 4">Belongs to the D-isomer specific 2-hydroxyacid dehydrogenase family.</text>
</comment>
<feature type="domain" description="D-isomer specific 2-hydroxyacid dehydrogenase catalytic" evidence="5">
    <location>
        <begin position="10"/>
        <end position="323"/>
    </location>
</feature>
<dbReference type="Pfam" id="PF00389">
    <property type="entry name" value="2-Hacid_dh"/>
    <property type="match status" value="1"/>
</dbReference>
<dbReference type="GO" id="GO:0030267">
    <property type="term" value="F:glyoxylate reductase (NADPH) activity"/>
    <property type="evidence" value="ECO:0007669"/>
    <property type="project" value="TreeGrafter"/>
</dbReference>
<dbReference type="CDD" id="cd05301">
    <property type="entry name" value="GDH"/>
    <property type="match status" value="1"/>
</dbReference>
<dbReference type="OrthoDB" id="9805416at2"/>
<evidence type="ECO:0000259" key="6">
    <source>
        <dbReference type="Pfam" id="PF02826"/>
    </source>
</evidence>
<sequence>MTKKIYSAVKLPQEAVDMIKDAGFELEMHDELTTPSSKEIIEKSKQAQAIISGVNVQITAEIIEASPQLEIIANVGAGVNNIDIESAEQHQVVLTNTPSRDSVASTAELALGLVLALSRNILQTQEMVQANDFPGWQVMGFLGGHQVAYKKLLIVGFGNIGQEIARMAKAFHMDLYYYDIKDRSNFAAAEKETGAQYIDFEQGLSLADYVILQMNYTPDNHHFISEKELKQMKEEAYLINTARGGIIDEAALVKALKQGWIAGAGIDVHEEEPKINQDLLATQKVVMTPHIGNDTYEARTEMAKIAATEAVKGLKGQTLTYQVD</sequence>
<dbReference type="FunFam" id="3.40.50.720:FF:000203">
    <property type="entry name" value="D-3-phosphoglycerate dehydrogenase (SerA)"/>
    <property type="match status" value="1"/>
</dbReference>
<dbReference type="GO" id="GO:0051287">
    <property type="term" value="F:NAD binding"/>
    <property type="evidence" value="ECO:0007669"/>
    <property type="project" value="InterPro"/>
</dbReference>
<dbReference type="STRING" id="89093.SAMN04488558_10738"/>
<evidence type="ECO:0000259" key="5">
    <source>
        <dbReference type="Pfam" id="PF00389"/>
    </source>
</evidence>
<dbReference type="PANTHER" id="PTHR10996">
    <property type="entry name" value="2-HYDROXYACID DEHYDROGENASE-RELATED"/>
    <property type="match status" value="1"/>
</dbReference>
<proteinExistence type="inferred from homology"/>
<evidence type="ECO:0000256" key="3">
    <source>
        <dbReference type="ARBA" id="ARBA00023027"/>
    </source>
</evidence>
<gene>
    <name evidence="7" type="ORF">SAMN04488558_10738</name>
</gene>
<feature type="domain" description="D-isomer specific 2-hydroxyacid dehydrogenase NAD-binding" evidence="6">
    <location>
        <begin position="111"/>
        <end position="292"/>
    </location>
</feature>
<accession>A0A1H9EHP6</accession>
<dbReference type="InterPro" id="IPR050223">
    <property type="entry name" value="D-isomer_2-hydroxyacid_DH"/>
</dbReference>
<name>A0A1H9EHP6_9LACT</name>
<dbReference type="Gene3D" id="3.40.50.720">
    <property type="entry name" value="NAD(P)-binding Rossmann-like Domain"/>
    <property type="match status" value="2"/>
</dbReference>
<dbReference type="GO" id="GO:0005829">
    <property type="term" value="C:cytosol"/>
    <property type="evidence" value="ECO:0007669"/>
    <property type="project" value="TreeGrafter"/>
</dbReference>
<dbReference type="InterPro" id="IPR006140">
    <property type="entry name" value="D-isomer_DH_NAD-bd"/>
</dbReference>
<dbReference type="GO" id="GO:0016618">
    <property type="term" value="F:hydroxypyruvate reductase [NAD(P)H] activity"/>
    <property type="evidence" value="ECO:0007669"/>
    <property type="project" value="TreeGrafter"/>
</dbReference>
<keyword evidence="8" id="KW-1185">Reference proteome</keyword>
<dbReference type="EMBL" id="FOEN01000007">
    <property type="protein sequence ID" value="SEQ25179.1"/>
    <property type="molecule type" value="Genomic_DNA"/>
</dbReference>
<keyword evidence="2 4" id="KW-0560">Oxidoreductase</keyword>
<dbReference type="SUPFAM" id="SSF52283">
    <property type="entry name" value="Formate/glycerate dehydrogenase catalytic domain-like"/>
    <property type="match status" value="1"/>
</dbReference>